<dbReference type="GeneID" id="64702086"/>
<evidence type="ECO:0000313" key="2">
    <source>
        <dbReference type="Proteomes" id="UP000823399"/>
    </source>
</evidence>
<organism evidence="1 2">
    <name type="scientific">Suillus discolor</name>
    <dbReference type="NCBI Taxonomy" id="1912936"/>
    <lineage>
        <taxon>Eukaryota</taxon>
        <taxon>Fungi</taxon>
        <taxon>Dikarya</taxon>
        <taxon>Basidiomycota</taxon>
        <taxon>Agaricomycotina</taxon>
        <taxon>Agaricomycetes</taxon>
        <taxon>Agaricomycetidae</taxon>
        <taxon>Boletales</taxon>
        <taxon>Suillineae</taxon>
        <taxon>Suillaceae</taxon>
        <taxon>Suillus</taxon>
    </lineage>
</organism>
<dbReference type="AlphaFoldDB" id="A0A9P7F4X0"/>
<sequence>MQYWDDATNALLEKFRANGGVVDAYEDFFHGTDYLDAVRLGKIKDGDPILMLSIDGAQLYESKQSDCWIYIWVVFDHHPQERYKKKYVLPGGFIPSPNKPKNVDSFLFPGLYHLAAIQHEGCHKPGAGRHYYPALLKPINYDHAGSNHPDIDVKSLPAASSGNYLENLKHLMESRTQTQYEQRRLQMGISKPTIFLGIQPNNILGIPNCFRSNIMHLAAINIANELIPICHGSFRCESTGNKETWDWAVLKGRVWQDHGKAVVDATPYLPGSFDHPPCNPAQKINSGYKAWEFLLYLFGLRPAILYGDLPDVYWKNFCKLIHGIRIMQQHKILAADLCEAHEMLIQFKKEFKLLYYQRRVNHLHFMQP</sequence>
<gene>
    <name evidence="1" type="ORF">F5147DRAFT_746242</name>
</gene>
<name>A0A9P7F4X0_9AGAM</name>
<comment type="caution">
    <text evidence="1">The sequence shown here is derived from an EMBL/GenBank/DDBJ whole genome shotgun (WGS) entry which is preliminary data.</text>
</comment>
<reference evidence="1" key="1">
    <citation type="journal article" date="2020" name="New Phytol.">
        <title>Comparative genomics reveals dynamic genome evolution in host specialist ectomycorrhizal fungi.</title>
        <authorList>
            <person name="Lofgren L.A."/>
            <person name="Nguyen N.H."/>
            <person name="Vilgalys R."/>
            <person name="Ruytinx J."/>
            <person name="Liao H.L."/>
            <person name="Branco S."/>
            <person name="Kuo A."/>
            <person name="LaButti K."/>
            <person name="Lipzen A."/>
            <person name="Andreopoulos W."/>
            <person name="Pangilinan J."/>
            <person name="Riley R."/>
            <person name="Hundley H."/>
            <person name="Na H."/>
            <person name="Barry K."/>
            <person name="Grigoriev I.V."/>
            <person name="Stajich J.E."/>
            <person name="Kennedy P.G."/>
        </authorList>
    </citation>
    <scope>NUCLEOTIDE SEQUENCE</scope>
    <source>
        <strain evidence="1">FC423</strain>
    </source>
</reference>
<accession>A0A9P7F4X0</accession>
<evidence type="ECO:0000313" key="1">
    <source>
        <dbReference type="EMBL" id="KAG2106829.1"/>
    </source>
</evidence>
<protein>
    <submittedName>
        <fullName evidence="1">Uncharacterized protein</fullName>
    </submittedName>
</protein>
<keyword evidence="2" id="KW-1185">Reference proteome</keyword>
<dbReference type="RefSeq" id="XP_041291857.1">
    <property type="nucleotide sequence ID" value="XM_041439827.1"/>
</dbReference>
<dbReference type="EMBL" id="JABBWM010000034">
    <property type="protein sequence ID" value="KAG2106829.1"/>
    <property type="molecule type" value="Genomic_DNA"/>
</dbReference>
<dbReference type="Proteomes" id="UP000823399">
    <property type="component" value="Unassembled WGS sequence"/>
</dbReference>
<proteinExistence type="predicted"/>
<dbReference type="OrthoDB" id="2669721at2759"/>